<proteinExistence type="predicted"/>
<keyword evidence="6 8" id="KW-0472">Membrane</keyword>
<accession>A0A0R3RAL7</accession>
<evidence type="ECO:0000256" key="4">
    <source>
        <dbReference type="ARBA" id="ARBA00022989"/>
    </source>
</evidence>
<comment type="subcellular location">
    <subcellularLocation>
        <location evidence="1">Membrane</location>
        <topology evidence="1">Multi-pass membrane protein</topology>
    </subcellularLocation>
</comment>
<feature type="domain" description="Potassium channel" evidence="9">
    <location>
        <begin position="6"/>
        <end position="62"/>
    </location>
</feature>
<dbReference type="WBParaSite" id="BTMF_0001708101-mRNA-1">
    <property type="protein sequence ID" value="BTMF_0001708101-mRNA-1"/>
    <property type="gene ID" value="BTMF_0001708101"/>
</dbReference>
<evidence type="ECO:0000259" key="9">
    <source>
        <dbReference type="Pfam" id="PF07885"/>
    </source>
</evidence>
<dbReference type="PANTHER" id="PTHR11003">
    <property type="entry name" value="POTASSIUM CHANNEL, SUBFAMILY K"/>
    <property type="match status" value="1"/>
</dbReference>
<dbReference type="GO" id="GO:0015271">
    <property type="term" value="F:outward rectifier potassium channel activity"/>
    <property type="evidence" value="ECO:0007669"/>
    <property type="project" value="TreeGrafter"/>
</dbReference>
<evidence type="ECO:0000313" key="10">
    <source>
        <dbReference type="EMBL" id="VDO52248.1"/>
    </source>
</evidence>
<keyword evidence="5" id="KW-0406">Ion transport</keyword>
<gene>
    <name evidence="10" type="ORF">BTMF_LOCUS15053</name>
</gene>
<dbReference type="InterPro" id="IPR003280">
    <property type="entry name" value="2pore_dom_K_chnl"/>
</dbReference>
<organism evidence="12">
    <name type="scientific">Brugia timori</name>
    <dbReference type="NCBI Taxonomy" id="42155"/>
    <lineage>
        <taxon>Eukaryota</taxon>
        <taxon>Metazoa</taxon>
        <taxon>Ecdysozoa</taxon>
        <taxon>Nematoda</taxon>
        <taxon>Chromadorea</taxon>
        <taxon>Rhabditida</taxon>
        <taxon>Spirurina</taxon>
        <taxon>Spiruromorpha</taxon>
        <taxon>Filarioidea</taxon>
        <taxon>Onchocercidae</taxon>
        <taxon>Brugia</taxon>
    </lineage>
</organism>
<evidence type="ECO:0000256" key="3">
    <source>
        <dbReference type="ARBA" id="ARBA00022692"/>
    </source>
</evidence>
<dbReference type="AlphaFoldDB" id="A0A0R3RAL7"/>
<feature type="transmembrane region" description="Helical" evidence="8">
    <location>
        <begin position="37"/>
        <end position="57"/>
    </location>
</feature>
<evidence type="ECO:0000313" key="12">
    <source>
        <dbReference type="WBParaSite" id="BTMF_0001708101-mRNA-1"/>
    </source>
</evidence>
<evidence type="ECO:0000256" key="5">
    <source>
        <dbReference type="ARBA" id="ARBA00023065"/>
    </source>
</evidence>
<dbReference type="InterPro" id="IPR013099">
    <property type="entry name" value="K_chnl_dom"/>
</dbReference>
<keyword evidence="11" id="KW-1185">Reference proteome</keyword>
<dbReference type="Gene3D" id="1.10.287.70">
    <property type="match status" value="1"/>
</dbReference>
<evidence type="ECO:0000256" key="2">
    <source>
        <dbReference type="ARBA" id="ARBA00022448"/>
    </source>
</evidence>
<keyword evidence="4 8" id="KW-1133">Transmembrane helix</keyword>
<feature type="transmembrane region" description="Helical" evidence="8">
    <location>
        <begin position="12"/>
        <end position="30"/>
    </location>
</feature>
<evidence type="ECO:0000256" key="7">
    <source>
        <dbReference type="ARBA" id="ARBA00023303"/>
    </source>
</evidence>
<keyword evidence="7" id="KW-0407">Ion channel</keyword>
<dbReference type="SUPFAM" id="SSF81324">
    <property type="entry name" value="Voltage-gated potassium channels"/>
    <property type="match status" value="1"/>
</dbReference>
<evidence type="ECO:0000256" key="1">
    <source>
        <dbReference type="ARBA" id="ARBA00004141"/>
    </source>
</evidence>
<dbReference type="GO" id="GO:0030322">
    <property type="term" value="P:stabilization of membrane potential"/>
    <property type="evidence" value="ECO:0007669"/>
    <property type="project" value="TreeGrafter"/>
</dbReference>
<dbReference type="Proteomes" id="UP000280834">
    <property type="component" value="Unassembled WGS sequence"/>
</dbReference>
<reference evidence="10 11" key="2">
    <citation type="submission" date="2018-11" db="EMBL/GenBank/DDBJ databases">
        <authorList>
            <consortium name="Pathogen Informatics"/>
        </authorList>
    </citation>
    <scope>NUCLEOTIDE SEQUENCE [LARGE SCALE GENOMIC DNA]</scope>
</reference>
<dbReference type="EMBL" id="UZAG01021999">
    <property type="protein sequence ID" value="VDO52248.1"/>
    <property type="molecule type" value="Genomic_DNA"/>
</dbReference>
<protein>
    <submittedName>
        <fullName evidence="12">Ion_trans_2 domain-containing protein</fullName>
    </submittedName>
</protein>
<evidence type="ECO:0000313" key="11">
    <source>
        <dbReference type="Proteomes" id="UP000280834"/>
    </source>
</evidence>
<dbReference type="Pfam" id="PF07885">
    <property type="entry name" value="Ion_trans_2"/>
    <property type="match status" value="1"/>
</dbReference>
<name>A0A0R3RAL7_9BILA</name>
<dbReference type="GO" id="GO:0022841">
    <property type="term" value="F:potassium ion leak channel activity"/>
    <property type="evidence" value="ECO:0007669"/>
    <property type="project" value="TreeGrafter"/>
</dbReference>
<dbReference type="PANTHER" id="PTHR11003:SF86">
    <property type="entry name" value="POTASSIUM CHANNEL DOMAIN-CONTAINING PROTEIN"/>
    <property type="match status" value="1"/>
</dbReference>
<sequence>MPEGLEWDMWGALFYVGTIFTTIGYGNIVPRTPGGKALSIVYAIFGIPLVLAILSQFGKTLTTFVSNVWMRYFCMNYSSLLLI</sequence>
<evidence type="ECO:0000256" key="8">
    <source>
        <dbReference type="SAM" id="Phobius"/>
    </source>
</evidence>
<dbReference type="STRING" id="42155.A0A0R3RAL7"/>
<keyword evidence="2" id="KW-0813">Transport</keyword>
<evidence type="ECO:0000256" key="6">
    <source>
        <dbReference type="ARBA" id="ARBA00023136"/>
    </source>
</evidence>
<keyword evidence="3 8" id="KW-0812">Transmembrane</keyword>
<reference evidence="12" key="1">
    <citation type="submission" date="2017-02" db="UniProtKB">
        <authorList>
            <consortium name="WormBaseParasite"/>
        </authorList>
    </citation>
    <scope>IDENTIFICATION</scope>
</reference>
<dbReference type="GO" id="GO:0005886">
    <property type="term" value="C:plasma membrane"/>
    <property type="evidence" value="ECO:0007669"/>
    <property type="project" value="TreeGrafter"/>
</dbReference>